<organism evidence="1 2">
    <name type="scientific">Methanofollis formosanus</name>
    <dbReference type="NCBI Taxonomy" id="299308"/>
    <lineage>
        <taxon>Archaea</taxon>
        <taxon>Methanobacteriati</taxon>
        <taxon>Methanobacteriota</taxon>
        <taxon>Stenosarchaea group</taxon>
        <taxon>Methanomicrobia</taxon>
        <taxon>Methanomicrobiales</taxon>
        <taxon>Methanomicrobiaceae</taxon>
        <taxon>Methanofollis</taxon>
    </lineage>
</organism>
<accession>A0A8G1EFZ9</accession>
<protein>
    <submittedName>
        <fullName evidence="1">Uncharacterized protein</fullName>
    </submittedName>
</protein>
<proteinExistence type="predicted"/>
<reference evidence="1" key="2">
    <citation type="submission" date="2019-03" db="EMBL/GenBank/DDBJ databases">
        <authorList>
            <person name="Chen S.-C."/>
            <person name="Wu S.-Y."/>
            <person name="Lai M.-C."/>
        </authorList>
    </citation>
    <scope>NUCLEOTIDE SEQUENCE</scope>
    <source>
        <strain evidence="1">ML15</strain>
    </source>
</reference>
<dbReference type="EMBL" id="CP037968">
    <property type="protein sequence ID" value="QYZ78631.1"/>
    <property type="molecule type" value="Genomic_DNA"/>
</dbReference>
<evidence type="ECO:0000313" key="2">
    <source>
        <dbReference type="Proteomes" id="UP000826709"/>
    </source>
</evidence>
<dbReference type="Proteomes" id="UP000826709">
    <property type="component" value="Chromosome"/>
</dbReference>
<dbReference type="AlphaFoldDB" id="A0A8G1EFZ9"/>
<sequence>MMQAVDFNAGCRTLAQVRRAGRVPRCPVCGEVLTFGSRDRVEGADYYHCPRDGEQVKWGW</sequence>
<evidence type="ECO:0000313" key="1">
    <source>
        <dbReference type="EMBL" id="QYZ78631.1"/>
    </source>
</evidence>
<dbReference type="KEGG" id="mfk:E2N92_03925"/>
<keyword evidence="2" id="KW-1185">Reference proteome</keyword>
<reference evidence="1" key="1">
    <citation type="journal article" date="2005" name="Int. J. Syst. Evol. Microbiol.">
        <title>Methanofollis formosanus sp. nov., isolated from a fish pond.</title>
        <authorList>
            <person name="Wu S.Y."/>
            <person name="Chen S.C."/>
            <person name="Lai M.C."/>
        </authorList>
    </citation>
    <scope>NUCLEOTIDE SEQUENCE</scope>
    <source>
        <strain evidence="1">ML15</strain>
    </source>
</reference>
<gene>
    <name evidence="1" type="ORF">E2N92_03925</name>
</gene>
<name>A0A8G1EFZ9_9EURY</name>